<dbReference type="CDD" id="cd06579">
    <property type="entry name" value="TM_PBP1_transp_AraH_like"/>
    <property type="match status" value="1"/>
</dbReference>
<dbReference type="PANTHER" id="PTHR32196">
    <property type="entry name" value="ABC TRANSPORTER PERMEASE PROTEIN YPHD-RELATED-RELATED"/>
    <property type="match status" value="1"/>
</dbReference>
<evidence type="ECO:0000256" key="5">
    <source>
        <dbReference type="ARBA" id="ARBA00022519"/>
    </source>
</evidence>
<dbReference type="GO" id="GO:0005886">
    <property type="term" value="C:plasma membrane"/>
    <property type="evidence" value="ECO:0007669"/>
    <property type="project" value="UniProtKB-SubCell"/>
</dbReference>
<feature type="transmembrane region" description="Helical" evidence="9">
    <location>
        <begin position="110"/>
        <end position="133"/>
    </location>
</feature>
<dbReference type="Pfam" id="PF02653">
    <property type="entry name" value="BPD_transp_2"/>
    <property type="match status" value="1"/>
</dbReference>
<evidence type="ECO:0000256" key="2">
    <source>
        <dbReference type="ARBA" id="ARBA00007942"/>
    </source>
</evidence>
<keyword evidence="5" id="KW-0997">Cell inner membrane</keyword>
<evidence type="ECO:0000313" key="11">
    <source>
        <dbReference type="Proteomes" id="UP000323425"/>
    </source>
</evidence>
<name>A0A5M9J2Y7_9PSED</name>
<evidence type="ECO:0000256" key="6">
    <source>
        <dbReference type="ARBA" id="ARBA00022692"/>
    </source>
</evidence>
<dbReference type="RefSeq" id="WP_150294316.1">
    <property type="nucleotide sequence ID" value="NZ_VTFH01000001.1"/>
</dbReference>
<feature type="transmembrane region" description="Helical" evidence="9">
    <location>
        <begin position="235"/>
        <end position="254"/>
    </location>
</feature>
<feature type="transmembrane region" description="Helical" evidence="9">
    <location>
        <begin position="284"/>
        <end position="302"/>
    </location>
</feature>
<organism evidence="10 11">
    <name type="scientific">Pseudomonas extremaustralis</name>
    <dbReference type="NCBI Taxonomy" id="359110"/>
    <lineage>
        <taxon>Bacteria</taxon>
        <taxon>Pseudomonadati</taxon>
        <taxon>Pseudomonadota</taxon>
        <taxon>Gammaproteobacteria</taxon>
        <taxon>Pseudomonadales</taxon>
        <taxon>Pseudomonadaceae</taxon>
        <taxon>Pseudomonas</taxon>
    </lineage>
</organism>
<comment type="subcellular location">
    <subcellularLocation>
        <location evidence="1">Cell inner membrane</location>
        <topology evidence="1">Multi-pass membrane protein</topology>
    </subcellularLocation>
</comment>
<dbReference type="PANTHER" id="PTHR32196:SF21">
    <property type="entry name" value="ABC TRANSPORTER PERMEASE PROTEIN YPHD-RELATED"/>
    <property type="match status" value="1"/>
</dbReference>
<feature type="transmembrane region" description="Helical" evidence="9">
    <location>
        <begin position="153"/>
        <end position="179"/>
    </location>
</feature>
<proteinExistence type="inferred from homology"/>
<comment type="caution">
    <text evidence="10">The sequence shown here is derived from an EMBL/GenBank/DDBJ whole genome shotgun (WGS) entry which is preliminary data.</text>
</comment>
<protein>
    <submittedName>
        <fullName evidence="10">D-allose transport system permease protein AlsC</fullName>
    </submittedName>
</protein>
<dbReference type="InterPro" id="IPR001851">
    <property type="entry name" value="ABC_transp_permease"/>
</dbReference>
<evidence type="ECO:0000256" key="8">
    <source>
        <dbReference type="ARBA" id="ARBA00023136"/>
    </source>
</evidence>
<evidence type="ECO:0000256" key="1">
    <source>
        <dbReference type="ARBA" id="ARBA00004429"/>
    </source>
</evidence>
<dbReference type="AlphaFoldDB" id="A0A5M9J2Y7"/>
<keyword evidence="7 9" id="KW-1133">Transmembrane helix</keyword>
<feature type="transmembrane region" description="Helical" evidence="9">
    <location>
        <begin position="39"/>
        <end position="56"/>
    </location>
</feature>
<keyword evidence="6 9" id="KW-0812">Transmembrane</keyword>
<keyword evidence="8 9" id="KW-0472">Membrane</keyword>
<dbReference type="Proteomes" id="UP000323425">
    <property type="component" value="Unassembled WGS sequence"/>
</dbReference>
<evidence type="ECO:0000256" key="9">
    <source>
        <dbReference type="SAM" id="Phobius"/>
    </source>
</evidence>
<accession>A0A5M9J2Y7</accession>
<evidence type="ECO:0000256" key="7">
    <source>
        <dbReference type="ARBA" id="ARBA00022989"/>
    </source>
</evidence>
<gene>
    <name evidence="10" type="primary">alsC</name>
    <name evidence="10" type="ORF">FX985_02839</name>
</gene>
<sequence length="325" mass="33447">MTVFYFSRSAFIRVAVLVCLVAFFSMVNSDFLAQGNLYALGQNFALLGLVTLGLALTMMAGEFDLSLGAIVAIAGLIMVKTGDVVPLFGLGLAVSCGILLGLINGALTLGLAVSSLVTTLGTMILLRGLAVWIEGGEVVSYSNFDASDALDQHILGVFSPRSLITIGCFVLIAVLLRVSRVGRNIIATGSRRKAAVASGVNVKLSICVVFAISGGFAALVGALMSISLASASSQYGSSLLLQAATAAILGGVALSGGVGRPLHIALGVLILTVLNNGLNLLGAPSALILLLNGLMLMLVMLFDRDTSSFLGKISFKSLKARPQLP</sequence>
<keyword evidence="4" id="KW-1003">Cell membrane</keyword>
<keyword evidence="3" id="KW-0813">Transport</keyword>
<evidence type="ECO:0000313" key="10">
    <source>
        <dbReference type="EMBL" id="KAA8562773.1"/>
    </source>
</evidence>
<dbReference type="GO" id="GO:0022857">
    <property type="term" value="F:transmembrane transporter activity"/>
    <property type="evidence" value="ECO:0007669"/>
    <property type="project" value="InterPro"/>
</dbReference>
<comment type="similarity">
    <text evidence="2">Belongs to the binding-protein-dependent transport system permease family. AraH/RbsC subfamily.</text>
</comment>
<reference evidence="10 11" key="1">
    <citation type="journal article" date="2018" name="Plant Biotechnol. Rep.">
        <title>Diversity and antifungal activity of endophytic bacteria associated with Panax ginseng seedlings.</title>
        <authorList>
            <person name="Park J.M."/>
            <person name="Hong C.E."/>
            <person name="Jo S.H."/>
        </authorList>
    </citation>
    <scope>NUCLEOTIDE SEQUENCE [LARGE SCALE GENOMIC DNA]</scope>
    <source>
        <strain evidence="10 11">PgKB38</strain>
    </source>
</reference>
<evidence type="ECO:0000256" key="4">
    <source>
        <dbReference type="ARBA" id="ARBA00022475"/>
    </source>
</evidence>
<evidence type="ECO:0000256" key="3">
    <source>
        <dbReference type="ARBA" id="ARBA00022448"/>
    </source>
</evidence>
<feature type="transmembrane region" description="Helical" evidence="9">
    <location>
        <begin position="200"/>
        <end position="229"/>
    </location>
</feature>
<dbReference type="EMBL" id="VTFH01000001">
    <property type="protein sequence ID" value="KAA8562773.1"/>
    <property type="molecule type" value="Genomic_DNA"/>
</dbReference>
<feature type="transmembrane region" description="Helical" evidence="9">
    <location>
        <begin position="85"/>
        <end position="103"/>
    </location>
</feature>